<evidence type="ECO:0000313" key="1">
    <source>
        <dbReference type="EMBL" id="KAH6938410.1"/>
    </source>
</evidence>
<keyword evidence="2" id="KW-1185">Reference proteome</keyword>
<dbReference type="Proteomes" id="UP000821845">
    <property type="component" value="Chromosome 2"/>
</dbReference>
<gene>
    <name evidence="1" type="ORF">HPB50_009140</name>
</gene>
<sequence>MSVTATTIANCFRHTSFDTAPDASDKPLLEEPAVPDSFATSDEVAASWKALHDAGVVPDSESFCDYVSEDSEVVATEQLPDDDILRAVNDRDKSSDDDSVDERETKAPTASEALDAVDVLRRYFGAHEGGEDGLNIVAAAERAIGQVAGLEAIRVKHQPMDQGVITSLKRQYRRSLLQKMLLCLESNKQYVVNLLAVVHLLSNAWSQVTEATIVNSFRHAGSVAPDDDNAPDSPTQDCGSDNKEEAALLSSLGSKGAVVDMSTYVSIDNDVETCRADTIDSIIEEVLKVSSEGTYPDDKEDARPGPKPVSCEAADAHFNLLPIENNVVLALLTHVCTVTQDATKAHSFVARKKQVLPGS</sequence>
<protein>
    <submittedName>
        <fullName evidence="1">Uncharacterized protein</fullName>
    </submittedName>
</protein>
<organism evidence="1 2">
    <name type="scientific">Hyalomma asiaticum</name>
    <name type="common">Tick</name>
    <dbReference type="NCBI Taxonomy" id="266040"/>
    <lineage>
        <taxon>Eukaryota</taxon>
        <taxon>Metazoa</taxon>
        <taxon>Ecdysozoa</taxon>
        <taxon>Arthropoda</taxon>
        <taxon>Chelicerata</taxon>
        <taxon>Arachnida</taxon>
        <taxon>Acari</taxon>
        <taxon>Parasitiformes</taxon>
        <taxon>Ixodida</taxon>
        <taxon>Ixodoidea</taxon>
        <taxon>Ixodidae</taxon>
        <taxon>Hyalomminae</taxon>
        <taxon>Hyalomma</taxon>
    </lineage>
</organism>
<accession>A0ACB7SUP8</accession>
<name>A0ACB7SUP8_HYAAI</name>
<comment type="caution">
    <text evidence="1">The sequence shown here is derived from an EMBL/GenBank/DDBJ whole genome shotgun (WGS) entry which is preliminary data.</text>
</comment>
<dbReference type="EMBL" id="CM023482">
    <property type="protein sequence ID" value="KAH6938410.1"/>
    <property type="molecule type" value="Genomic_DNA"/>
</dbReference>
<reference evidence="1" key="1">
    <citation type="submission" date="2020-05" db="EMBL/GenBank/DDBJ databases">
        <title>Large-scale comparative analyses of tick genomes elucidate their genetic diversity and vector capacities.</title>
        <authorList>
            <person name="Jia N."/>
            <person name="Wang J."/>
            <person name="Shi W."/>
            <person name="Du L."/>
            <person name="Sun Y."/>
            <person name="Zhan W."/>
            <person name="Jiang J."/>
            <person name="Wang Q."/>
            <person name="Zhang B."/>
            <person name="Ji P."/>
            <person name="Sakyi L.B."/>
            <person name="Cui X."/>
            <person name="Yuan T."/>
            <person name="Jiang B."/>
            <person name="Yang W."/>
            <person name="Lam T.T.-Y."/>
            <person name="Chang Q."/>
            <person name="Ding S."/>
            <person name="Wang X."/>
            <person name="Zhu J."/>
            <person name="Ruan X."/>
            <person name="Zhao L."/>
            <person name="Wei J."/>
            <person name="Que T."/>
            <person name="Du C."/>
            <person name="Cheng J."/>
            <person name="Dai P."/>
            <person name="Han X."/>
            <person name="Huang E."/>
            <person name="Gao Y."/>
            <person name="Liu J."/>
            <person name="Shao H."/>
            <person name="Ye R."/>
            <person name="Li L."/>
            <person name="Wei W."/>
            <person name="Wang X."/>
            <person name="Wang C."/>
            <person name="Yang T."/>
            <person name="Huo Q."/>
            <person name="Li W."/>
            <person name="Guo W."/>
            <person name="Chen H."/>
            <person name="Zhou L."/>
            <person name="Ni X."/>
            <person name="Tian J."/>
            <person name="Zhou Y."/>
            <person name="Sheng Y."/>
            <person name="Liu T."/>
            <person name="Pan Y."/>
            <person name="Xia L."/>
            <person name="Li J."/>
            <person name="Zhao F."/>
            <person name="Cao W."/>
        </authorList>
    </citation>
    <scope>NUCLEOTIDE SEQUENCE</scope>
    <source>
        <strain evidence="1">Hyas-2018</strain>
    </source>
</reference>
<evidence type="ECO:0000313" key="2">
    <source>
        <dbReference type="Proteomes" id="UP000821845"/>
    </source>
</evidence>
<proteinExistence type="predicted"/>